<keyword evidence="2" id="KW-1185">Reference proteome</keyword>
<accession>A0ABU2VH68</accession>
<evidence type="ECO:0000313" key="1">
    <source>
        <dbReference type="EMBL" id="MDT0484456.1"/>
    </source>
</evidence>
<proteinExistence type="predicted"/>
<gene>
    <name evidence="1" type="ORF">RNB18_30325</name>
</gene>
<protein>
    <submittedName>
        <fullName evidence="1">Uncharacterized protein</fullName>
    </submittedName>
</protein>
<organism evidence="1 2">
    <name type="scientific">Streptomyces doebereineriae</name>
    <dbReference type="NCBI Taxonomy" id="3075528"/>
    <lineage>
        <taxon>Bacteria</taxon>
        <taxon>Bacillati</taxon>
        <taxon>Actinomycetota</taxon>
        <taxon>Actinomycetes</taxon>
        <taxon>Kitasatosporales</taxon>
        <taxon>Streptomycetaceae</taxon>
        <taxon>Streptomyces</taxon>
    </lineage>
</organism>
<dbReference type="RefSeq" id="WP_311717315.1">
    <property type="nucleotide sequence ID" value="NZ_JAVREZ010000012.1"/>
</dbReference>
<evidence type="ECO:0000313" key="2">
    <source>
        <dbReference type="Proteomes" id="UP001183824"/>
    </source>
</evidence>
<dbReference type="Proteomes" id="UP001183824">
    <property type="component" value="Unassembled WGS sequence"/>
</dbReference>
<name>A0ABU2VH68_9ACTN</name>
<sequence>MQANLTPVIDWFSNKTYQCPQCHHDTVASPSRWEVYTCCNCATRFARFPRLQRFLRHVGVTCEFCTERHPVLVDGEPFGFRRRRHNGIGMYTEHQFEAWLYDMDGFADRGDGVRYRSTRASRAEAMADLAHWRSMFGPIEDDLSPVLAVVADEQFDKYGPDVTEEQRDAILDGTLEAYGIGVLRAFVPPHPRRGQFHADTATFTWGLIAPSGLEGIYTRAAPKSLAAHAPQL</sequence>
<dbReference type="EMBL" id="JAVREZ010000012">
    <property type="protein sequence ID" value="MDT0484456.1"/>
    <property type="molecule type" value="Genomic_DNA"/>
</dbReference>
<reference evidence="2" key="1">
    <citation type="submission" date="2023-07" db="EMBL/GenBank/DDBJ databases">
        <title>30 novel species of actinomycetes from the DSMZ collection.</title>
        <authorList>
            <person name="Nouioui I."/>
        </authorList>
    </citation>
    <scope>NUCLEOTIDE SEQUENCE [LARGE SCALE GENOMIC DNA]</scope>
    <source>
        <strain evidence="2">DSM 41640</strain>
    </source>
</reference>
<comment type="caution">
    <text evidence="1">The sequence shown here is derived from an EMBL/GenBank/DDBJ whole genome shotgun (WGS) entry which is preliminary data.</text>
</comment>